<gene>
    <name evidence="1" type="ORF">JG688_00016678</name>
</gene>
<keyword evidence="2" id="KW-1185">Reference proteome</keyword>
<comment type="caution">
    <text evidence="1">The sequence shown here is derived from an EMBL/GenBank/DDBJ whole genome shotgun (WGS) entry which is preliminary data.</text>
</comment>
<organism evidence="1 2">
    <name type="scientific">Phytophthora aleatoria</name>
    <dbReference type="NCBI Taxonomy" id="2496075"/>
    <lineage>
        <taxon>Eukaryota</taxon>
        <taxon>Sar</taxon>
        <taxon>Stramenopiles</taxon>
        <taxon>Oomycota</taxon>
        <taxon>Peronosporomycetes</taxon>
        <taxon>Peronosporales</taxon>
        <taxon>Peronosporaceae</taxon>
        <taxon>Phytophthora</taxon>
    </lineage>
</organism>
<sequence>MIRLDPGCRSNAHTKYAQHGRPYKRVCAVTFCGGNLPPAKVMTSESQLRLECEATATGVRSYCDAIIAMMSNVIAMLSNGARSKCLMRRHVGSDEGVTTFEREISSGARAPLLVLDPHVSPGAVVYVSP</sequence>
<evidence type="ECO:0000313" key="2">
    <source>
        <dbReference type="Proteomes" id="UP000709295"/>
    </source>
</evidence>
<protein>
    <submittedName>
        <fullName evidence="1">Uncharacterized protein</fullName>
    </submittedName>
</protein>
<dbReference type="EMBL" id="JAENGY010002142">
    <property type="protein sequence ID" value="KAG6945299.1"/>
    <property type="molecule type" value="Genomic_DNA"/>
</dbReference>
<name>A0A8J5IFD9_9STRA</name>
<dbReference type="Proteomes" id="UP000709295">
    <property type="component" value="Unassembled WGS sequence"/>
</dbReference>
<evidence type="ECO:0000313" key="1">
    <source>
        <dbReference type="EMBL" id="KAG6945299.1"/>
    </source>
</evidence>
<accession>A0A8J5IFD9</accession>
<reference evidence="1" key="1">
    <citation type="submission" date="2021-01" db="EMBL/GenBank/DDBJ databases">
        <title>Phytophthora aleatoria, a newly-described species from Pinus radiata is distinct from Phytophthora cactorum isolates based on comparative genomics.</title>
        <authorList>
            <person name="Mcdougal R."/>
            <person name="Panda P."/>
            <person name="Williams N."/>
            <person name="Studholme D.J."/>
        </authorList>
    </citation>
    <scope>NUCLEOTIDE SEQUENCE</scope>
    <source>
        <strain evidence="1">NZFS 4037</strain>
    </source>
</reference>
<proteinExistence type="predicted"/>
<dbReference type="AlphaFoldDB" id="A0A8J5IFD9"/>